<gene>
    <name evidence="17" type="ORF">E3P99_02575</name>
</gene>
<dbReference type="EMBL" id="SPNW01000038">
    <property type="protein sequence ID" value="TIA88455.1"/>
    <property type="molecule type" value="Genomic_DNA"/>
</dbReference>
<evidence type="ECO:0000256" key="1">
    <source>
        <dbReference type="ARBA" id="ARBA00001933"/>
    </source>
</evidence>
<feature type="compositionally biased region" description="Acidic residues" evidence="15">
    <location>
        <begin position="863"/>
        <end position="876"/>
    </location>
</feature>
<evidence type="ECO:0000256" key="3">
    <source>
        <dbReference type="ARBA" id="ARBA00011038"/>
    </source>
</evidence>
<dbReference type="GO" id="GO:0042853">
    <property type="term" value="P:L-alanine catabolic process"/>
    <property type="evidence" value="ECO:0007669"/>
    <property type="project" value="UniProtKB-UniPathway"/>
</dbReference>
<reference evidence="17 18" key="1">
    <citation type="submission" date="2019-03" db="EMBL/GenBank/DDBJ databases">
        <title>Sequencing 23 genomes of Wallemia ichthyophaga.</title>
        <authorList>
            <person name="Gostincar C."/>
        </authorList>
    </citation>
    <scope>NUCLEOTIDE SEQUENCE [LARGE SCALE GENOMIC DNA]</scope>
    <source>
        <strain evidence="17 18">EXF-5753</strain>
    </source>
</reference>
<dbReference type="InterPro" id="IPR015422">
    <property type="entry name" value="PyrdxlP-dep_Trfase_small"/>
</dbReference>
<dbReference type="InterPro" id="IPR015421">
    <property type="entry name" value="PyrdxlP-dep_Trfase_major"/>
</dbReference>
<dbReference type="UniPathway" id="UPA00528">
    <property type="reaction ID" value="UER00586"/>
</dbReference>
<dbReference type="InterPro" id="IPR036388">
    <property type="entry name" value="WH-like_DNA-bd_sf"/>
</dbReference>
<keyword evidence="9" id="KW-0804">Transcription</keyword>
<comment type="subunit">
    <text evidence="4">Homodimer.</text>
</comment>
<evidence type="ECO:0000256" key="15">
    <source>
        <dbReference type="SAM" id="MobiDB-lite"/>
    </source>
</evidence>
<comment type="subcellular location">
    <subcellularLocation>
        <location evidence="2">Nucleus</location>
    </subcellularLocation>
</comment>
<dbReference type="Pfam" id="PF05158">
    <property type="entry name" value="RNA_pol_Rpc34"/>
    <property type="match status" value="2"/>
</dbReference>
<evidence type="ECO:0000256" key="13">
    <source>
        <dbReference type="ARBA" id="ARBA00078532"/>
    </source>
</evidence>
<dbReference type="Gene3D" id="3.90.1150.10">
    <property type="entry name" value="Aspartate Aminotransferase, domain 1"/>
    <property type="match status" value="1"/>
</dbReference>
<feature type="compositionally biased region" description="Basic residues" evidence="15">
    <location>
        <begin position="778"/>
        <end position="792"/>
    </location>
</feature>
<dbReference type="PANTHER" id="PTHR11751:SF29">
    <property type="entry name" value="ALANINE TRANSAMINASE"/>
    <property type="match status" value="1"/>
</dbReference>
<dbReference type="Pfam" id="PF00155">
    <property type="entry name" value="Aminotran_1_2"/>
    <property type="match status" value="1"/>
</dbReference>
<feature type="domain" description="Aminotransferase class I/classII large" evidence="16">
    <location>
        <begin position="92"/>
        <end position="456"/>
    </location>
</feature>
<accession>A0A4T0FL84</accession>
<dbReference type="OrthoDB" id="1732682at2759"/>
<feature type="compositionally biased region" description="Acidic residues" evidence="15">
    <location>
        <begin position="798"/>
        <end position="808"/>
    </location>
</feature>
<dbReference type="GO" id="GO:0030170">
    <property type="term" value="F:pyridoxal phosphate binding"/>
    <property type="evidence" value="ECO:0007669"/>
    <property type="project" value="InterPro"/>
</dbReference>
<evidence type="ECO:0000256" key="10">
    <source>
        <dbReference type="ARBA" id="ARBA00023242"/>
    </source>
</evidence>
<evidence type="ECO:0000256" key="2">
    <source>
        <dbReference type="ARBA" id="ARBA00004123"/>
    </source>
</evidence>
<comment type="similarity">
    <text evidence="3">Belongs to the eukaryotic RPC34/RPC39 RNA polymerase subunit family.</text>
</comment>
<feature type="compositionally biased region" description="Low complexity" evidence="15">
    <location>
        <begin position="821"/>
        <end position="833"/>
    </location>
</feature>
<name>A0A4T0FL84_9BASI</name>
<evidence type="ECO:0000256" key="8">
    <source>
        <dbReference type="ARBA" id="ARBA00022898"/>
    </source>
</evidence>
<dbReference type="SUPFAM" id="SSF53383">
    <property type="entry name" value="PLP-dependent transferases"/>
    <property type="match status" value="1"/>
</dbReference>
<comment type="cofactor">
    <cofactor evidence="1">
        <name>pyridoxal 5'-phosphate</name>
        <dbReference type="ChEBI" id="CHEBI:597326"/>
    </cofactor>
</comment>
<keyword evidence="5" id="KW-0240">DNA-directed RNA polymerase</keyword>
<organism evidence="17 18">
    <name type="scientific">Wallemia hederae</name>
    <dbReference type="NCBI Taxonomy" id="1540922"/>
    <lineage>
        <taxon>Eukaryota</taxon>
        <taxon>Fungi</taxon>
        <taxon>Dikarya</taxon>
        <taxon>Basidiomycota</taxon>
        <taxon>Wallemiomycotina</taxon>
        <taxon>Wallemiomycetes</taxon>
        <taxon>Wallemiales</taxon>
        <taxon>Wallemiaceae</taxon>
        <taxon>Wallemia</taxon>
    </lineage>
</organism>
<proteinExistence type="inferred from homology"/>
<evidence type="ECO:0000313" key="18">
    <source>
        <dbReference type="Proteomes" id="UP000310189"/>
    </source>
</evidence>
<evidence type="ECO:0000256" key="12">
    <source>
        <dbReference type="ARBA" id="ARBA00077894"/>
    </source>
</evidence>
<evidence type="ECO:0000256" key="7">
    <source>
        <dbReference type="ARBA" id="ARBA00022679"/>
    </source>
</evidence>
<evidence type="ECO:0000259" key="16">
    <source>
        <dbReference type="Pfam" id="PF00155"/>
    </source>
</evidence>
<dbReference type="FunFam" id="3.90.1150.10:FF:000151">
    <property type="entry name" value="Alanine aminotransferase 2"/>
    <property type="match status" value="1"/>
</dbReference>
<feature type="compositionally biased region" description="Basic residues" evidence="15">
    <location>
        <begin position="738"/>
        <end position="758"/>
    </location>
</feature>
<evidence type="ECO:0000256" key="4">
    <source>
        <dbReference type="ARBA" id="ARBA00011738"/>
    </source>
</evidence>
<dbReference type="Gene3D" id="1.10.10.10">
    <property type="entry name" value="Winged helix-like DNA-binding domain superfamily/Winged helix DNA-binding domain"/>
    <property type="match status" value="1"/>
</dbReference>
<comment type="caution">
    <text evidence="17">The sequence shown here is derived from an EMBL/GenBank/DDBJ whole genome shotgun (WGS) entry which is preliminary data.</text>
</comment>
<keyword evidence="8" id="KW-0663">Pyridoxal phosphate</keyword>
<dbReference type="GO" id="GO:0005666">
    <property type="term" value="C:RNA polymerase III complex"/>
    <property type="evidence" value="ECO:0007669"/>
    <property type="project" value="InterPro"/>
</dbReference>
<dbReference type="GO" id="GO:0008483">
    <property type="term" value="F:transaminase activity"/>
    <property type="evidence" value="ECO:0007669"/>
    <property type="project" value="UniProtKB-KW"/>
</dbReference>
<evidence type="ECO:0000256" key="11">
    <source>
        <dbReference type="ARBA" id="ARBA00025785"/>
    </source>
</evidence>
<dbReference type="SUPFAM" id="SSF46785">
    <property type="entry name" value="Winged helix' DNA-binding domain"/>
    <property type="match status" value="1"/>
</dbReference>
<feature type="compositionally biased region" description="Basic residues" evidence="15">
    <location>
        <begin position="841"/>
        <end position="858"/>
    </location>
</feature>
<sequence length="950" mass="105375">MSSASSHIRVDNSSINPNVLHAQYAVRGEIPVKADKYGQQIRDGHGDELPFDAILPCNIGNPQQQGLNQKPLTFWRQVAALTECPELIDNEQLFPKDVRDRAKELLHEIGSVGAYSHSKGVPFIRQQVANFLKSRDGYSADPENIFLTAGASGGVSLLFHLLLCGEPDGVMIPIPQYPLYSASLALAGSRTVQYHLDEKRGWELNIDLLEQSLSEAKANGTETKALVIINPGNPTGAIMSEENVIDVAKFAQKHELVLIADEVYQSNIYDETKPFTSFKKVVRDLKLDDLQLASFHSVSKGFSGECGRRGGFVEFINFSEDLLTQATKLASISLCPPLQGQIAVDLLIRPPKEGDESYAQFSKEKDEILTNYASRSKIMADRFNKMEGVSCNNAEGAMYAFPQIRLPQKALDAAKKEGKSPDSFYCMEMLNNTGICVVPGGGFGQSPGTLHFRTTCLVPDHRLLLRPLTMPKTTKLESQIYTHALKANDQTFSNDDLTDKLFKEKSVEEKLEAINKLLKKNLLQIVTLSTGGSGYKAVSKESAKKYKEMDSDEQLAYQYIDASGNEGIWTKTLKMRTNLHQTVINRVIKSLEGRGSIKAVKSVKHPTRKIYMISSLNPSVELTGGPWYTDNELDTEFVDQLKLAVLGKIRSETYPKIKGNNKPIYAASKARLPNVTKLHKWVMSSGLTHTELETVHIQNLVDVLMFDGEIERLPAVSGGAVSEDEEYSDSGSSDSDHRSKKRRKHSKSKSSKKSKKRGSSSEESGSSSGSDSEDDSRRKKSKSRSRSRSKSTKRNDSDESDQSDDDDDDKPRKKSKKSKSIKMNSDGESGSASESEEENTKKRKRSSKSKKKKSKKSKKYESSDEESLVDVSDSDDEQKVEMKQADPYANSVYRAVKNADSDDVGPVVGWTEAPCGRCPVFEFCAQDGPVNASKCQYFDKWLQGEAEDEE</sequence>
<evidence type="ECO:0000256" key="14">
    <source>
        <dbReference type="ARBA" id="ARBA00080525"/>
    </source>
</evidence>
<dbReference type="FunFam" id="1.10.10.10:FF:000116">
    <property type="entry name" value="DNA-directed RNA polymerase III subunit RPC6"/>
    <property type="match status" value="1"/>
</dbReference>
<dbReference type="FunFam" id="1.10.287.1970:FF:000001">
    <property type="entry name" value="Alanine aminotransferase 2"/>
    <property type="match status" value="1"/>
</dbReference>
<dbReference type="AlphaFoldDB" id="A0A4T0FL84"/>
<dbReference type="GO" id="GO:0006383">
    <property type="term" value="P:transcription by RNA polymerase III"/>
    <property type="evidence" value="ECO:0007669"/>
    <property type="project" value="InterPro"/>
</dbReference>
<dbReference type="GO" id="GO:0005737">
    <property type="term" value="C:cytoplasm"/>
    <property type="evidence" value="ECO:0007669"/>
    <property type="project" value="UniProtKB-ARBA"/>
</dbReference>
<protein>
    <recommendedName>
        <fullName evidence="12">Glutamate pyruvate transaminase</fullName>
    </recommendedName>
    <alternativeName>
        <fullName evidence="13">Glutamic--alanine transaminase</fullName>
    </alternativeName>
    <alternativeName>
        <fullName evidence="14">Glutamic--pyruvic transaminase</fullName>
    </alternativeName>
</protein>
<feature type="region of interest" description="Disordered" evidence="15">
    <location>
        <begin position="717"/>
        <end position="885"/>
    </location>
</feature>
<feature type="compositionally biased region" description="Low complexity" evidence="15">
    <location>
        <begin position="761"/>
        <end position="770"/>
    </location>
</feature>
<dbReference type="PANTHER" id="PTHR11751">
    <property type="entry name" value="ALANINE AMINOTRANSFERASE"/>
    <property type="match status" value="1"/>
</dbReference>
<dbReference type="InterPro" id="IPR036390">
    <property type="entry name" value="WH_DNA-bd_sf"/>
</dbReference>
<dbReference type="Gene3D" id="1.10.287.1970">
    <property type="match status" value="1"/>
</dbReference>
<keyword evidence="7" id="KW-0808">Transferase</keyword>
<evidence type="ECO:0000256" key="5">
    <source>
        <dbReference type="ARBA" id="ARBA00022478"/>
    </source>
</evidence>
<keyword evidence="10" id="KW-0539">Nucleus</keyword>
<evidence type="ECO:0000313" key="17">
    <source>
        <dbReference type="EMBL" id="TIA88455.1"/>
    </source>
</evidence>
<dbReference type="CDD" id="cd00609">
    <property type="entry name" value="AAT_like"/>
    <property type="match status" value="1"/>
</dbReference>
<evidence type="ECO:0000256" key="6">
    <source>
        <dbReference type="ARBA" id="ARBA00022576"/>
    </source>
</evidence>
<dbReference type="InterPro" id="IPR007832">
    <property type="entry name" value="RNA_pol_Rpc34"/>
</dbReference>
<dbReference type="InterPro" id="IPR015424">
    <property type="entry name" value="PyrdxlP-dep_Trfase"/>
</dbReference>
<dbReference type="FunFam" id="3.40.640.10:FF:000012">
    <property type="entry name" value="alanine aminotransferase 2"/>
    <property type="match status" value="1"/>
</dbReference>
<dbReference type="Proteomes" id="UP000310189">
    <property type="component" value="Unassembled WGS sequence"/>
</dbReference>
<dbReference type="InterPro" id="IPR004839">
    <property type="entry name" value="Aminotransferase_I/II_large"/>
</dbReference>
<dbReference type="Gene3D" id="3.40.640.10">
    <property type="entry name" value="Type I PLP-dependent aspartate aminotransferase-like (Major domain)"/>
    <property type="match status" value="1"/>
</dbReference>
<keyword evidence="6" id="KW-0032">Aminotransferase</keyword>
<evidence type="ECO:0000256" key="9">
    <source>
        <dbReference type="ARBA" id="ARBA00023163"/>
    </source>
</evidence>
<dbReference type="InterPro" id="IPR045088">
    <property type="entry name" value="ALAT1/2-like"/>
</dbReference>
<keyword evidence="18" id="KW-1185">Reference proteome</keyword>
<dbReference type="GO" id="GO:0005654">
    <property type="term" value="C:nucleoplasm"/>
    <property type="evidence" value="ECO:0007669"/>
    <property type="project" value="UniProtKB-ARBA"/>
</dbReference>
<comment type="similarity">
    <text evidence="11">Belongs to the class-I pyridoxal-phosphate-dependent aminotransferase family. Alanine aminotransferase subfamily.</text>
</comment>